<evidence type="ECO:0000256" key="3">
    <source>
        <dbReference type="ARBA" id="ARBA00022737"/>
    </source>
</evidence>
<keyword evidence="2" id="KW-0808">Transferase</keyword>
<evidence type="ECO:0000313" key="11">
    <source>
        <dbReference type="EMBL" id="QDT95532.1"/>
    </source>
</evidence>
<dbReference type="SMART" id="SM00175">
    <property type="entry name" value="RAB"/>
    <property type="match status" value="1"/>
</dbReference>
<dbReference type="KEGG" id="gaw:V144x_09770"/>
<dbReference type="Gene3D" id="1.10.10.10">
    <property type="entry name" value="Winged helix-like DNA-binding domain superfamily/Winged helix DNA-binding domain"/>
    <property type="match status" value="1"/>
</dbReference>
<evidence type="ECO:0000256" key="9">
    <source>
        <dbReference type="ARBA" id="ARBA00048679"/>
    </source>
</evidence>
<dbReference type="GO" id="GO:0005524">
    <property type="term" value="F:ATP binding"/>
    <property type="evidence" value="ECO:0007669"/>
    <property type="project" value="UniProtKB-KW"/>
</dbReference>
<dbReference type="EMBL" id="CP037920">
    <property type="protein sequence ID" value="QDT95532.1"/>
    <property type="molecule type" value="Genomic_DNA"/>
</dbReference>
<dbReference type="InterPro" id="IPR032171">
    <property type="entry name" value="COR-A"/>
</dbReference>
<dbReference type="InterPro" id="IPR036388">
    <property type="entry name" value="WH-like_DNA-bd_sf"/>
</dbReference>
<comment type="catalytic activity">
    <reaction evidence="8">
        <text>L-threonyl-[protein] + ATP = O-phospho-L-threonyl-[protein] + ADP + H(+)</text>
        <dbReference type="Rhea" id="RHEA:46608"/>
        <dbReference type="Rhea" id="RHEA-COMP:11060"/>
        <dbReference type="Rhea" id="RHEA-COMP:11605"/>
        <dbReference type="ChEBI" id="CHEBI:15378"/>
        <dbReference type="ChEBI" id="CHEBI:30013"/>
        <dbReference type="ChEBI" id="CHEBI:30616"/>
        <dbReference type="ChEBI" id="CHEBI:61977"/>
        <dbReference type="ChEBI" id="CHEBI:456216"/>
        <dbReference type="EC" id="2.7.11.1"/>
    </reaction>
</comment>
<dbReference type="Gene3D" id="1.10.10.2200">
    <property type="match status" value="1"/>
</dbReference>
<evidence type="ECO:0000256" key="6">
    <source>
        <dbReference type="ARBA" id="ARBA00022840"/>
    </source>
</evidence>
<dbReference type="Pfam" id="PF25497">
    <property type="entry name" value="COR-B"/>
    <property type="match status" value="1"/>
</dbReference>
<dbReference type="InterPro" id="IPR057263">
    <property type="entry name" value="COR-B"/>
</dbReference>
<dbReference type="PRINTS" id="PR00449">
    <property type="entry name" value="RASTRNSFRMNG"/>
</dbReference>
<dbReference type="Gene3D" id="3.30.310.200">
    <property type="match status" value="1"/>
</dbReference>
<evidence type="ECO:0000256" key="4">
    <source>
        <dbReference type="ARBA" id="ARBA00022741"/>
    </source>
</evidence>
<dbReference type="PANTHER" id="PTHR47679">
    <property type="entry name" value="PROTEIN TORNADO 1"/>
    <property type="match status" value="1"/>
</dbReference>
<dbReference type="GO" id="GO:0016301">
    <property type="term" value="F:kinase activity"/>
    <property type="evidence" value="ECO:0007669"/>
    <property type="project" value="UniProtKB-KW"/>
</dbReference>
<evidence type="ECO:0000256" key="1">
    <source>
        <dbReference type="ARBA" id="ARBA00012513"/>
    </source>
</evidence>
<dbReference type="PANTHER" id="PTHR47679:SF2">
    <property type="entry name" value="C-TERMINAL OF ROC (COR) DOMAIN-CONTAINING PROTEIN"/>
    <property type="match status" value="1"/>
</dbReference>
<sequence>MLPDEAISGSDAEAILAAYRRFHGSEAHRLQPLREARLLVLGNEAVGKTSLVSYLVDNEFRNPAEEKTPGARLREKIEVQAWADSSPAPLECDVKLNVWDFGGQDIYHRTHRFFLSARSLYLIVLEARREDDRSYVDWLRTIQSRAGDAPTIIVINKSDGAHRNTLQLDKSGLCREFPGIVDIVRTSCEETEVDAPAMIQTLRELIVHTLEKDERLKHVREPVAPEWLAVKERLTMMASEQPVLQFNRFEALCEEQEITNVAEQRGLLRTLHHLGTVVAHGLDNEDTPLGIRNVELLDPNWLTTAIYSVMTDCSDRAEMVERPAEFTRQDLRRILDQERYSPERDSYEYILDMMQHDDIQLIYELPGKKGCYLLPAALPKNRPELNDWPGDGLLFRYRYEFLPPGLLSQFIVQAHEHVTATRWRTGVVLEVRECRVLVEAKIDDDIVDIQVQGRANRRRDALNVTAEYLEIVHRRFGELGAEACVPLPEQPQLDESYDHLLILEGDEQDGPNHEYRPRGAKRKFTVSELLNGVRLSIRARSDIHITNKFYGGDDMSETYNTSIGDGNKDVSITQGKGINRVTADKIEGSFNQAAQSDASDEVKTLLRELAGEVANIAAEQAPEDADATADALETLTKEATRLSPRKDWWDLSVKGIQDAAKAVGTVGATAVVIAEKLGGLLFD</sequence>
<proteinExistence type="predicted"/>
<keyword evidence="3" id="KW-0677">Repeat</keyword>
<keyword evidence="4" id="KW-0547">Nucleotide-binding</keyword>
<gene>
    <name evidence="11" type="ORF">V144x_09770</name>
</gene>
<comment type="catalytic activity">
    <reaction evidence="9">
        <text>L-seryl-[protein] + ATP = O-phospho-L-seryl-[protein] + ADP + H(+)</text>
        <dbReference type="Rhea" id="RHEA:17989"/>
        <dbReference type="Rhea" id="RHEA-COMP:9863"/>
        <dbReference type="Rhea" id="RHEA-COMP:11604"/>
        <dbReference type="ChEBI" id="CHEBI:15378"/>
        <dbReference type="ChEBI" id="CHEBI:29999"/>
        <dbReference type="ChEBI" id="CHEBI:30616"/>
        <dbReference type="ChEBI" id="CHEBI:83421"/>
        <dbReference type="ChEBI" id="CHEBI:456216"/>
        <dbReference type="EC" id="2.7.11.1"/>
    </reaction>
</comment>
<evidence type="ECO:0000256" key="8">
    <source>
        <dbReference type="ARBA" id="ARBA00047899"/>
    </source>
</evidence>
<dbReference type="SUPFAM" id="SSF52540">
    <property type="entry name" value="P-loop containing nucleoside triphosphate hydrolases"/>
    <property type="match status" value="1"/>
</dbReference>
<dbReference type="Gene3D" id="3.40.50.300">
    <property type="entry name" value="P-loop containing nucleotide triphosphate hydrolases"/>
    <property type="match status" value="1"/>
</dbReference>
<keyword evidence="6" id="KW-0067">ATP-binding</keyword>
<name>A0A517VRA0_9PLAN</name>
<dbReference type="InterPro" id="IPR027417">
    <property type="entry name" value="P-loop_NTPase"/>
</dbReference>
<protein>
    <recommendedName>
        <fullName evidence="1">non-specific serine/threonine protein kinase</fullName>
        <ecNumber evidence="1">2.7.11.1</ecNumber>
    </recommendedName>
</protein>
<evidence type="ECO:0000256" key="5">
    <source>
        <dbReference type="ARBA" id="ARBA00022777"/>
    </source>
</evidence>
<accession>A0A517VRA0</accession>
<feature type="domain" description="Roc" evidence="10">
    <location>
        <begin position="29"/>
        <end position="213"/>
    </location>
</feature>
<evidence type="ECO:0000256" key="7">
    <source>
        <dbReference type="ARBA" id="ARBA00023134"/>
    </source>
</evidence>
<dbReference type="PROSITE" id="PS51424">
    <property type="entry name" value="ROC"/>
    <property type="match status" value="1"/>
</dbReference>
<keyword evidence="5" id="KW-0418">Kinase</keyword>
<dbReference type="Proteomes" id="UP000318704">
    <property type="component" value="Chromosome"/>
</dbReference>
<evidence type="ECO:0000256" key="2">
    <source>
        <dbReference type="ARBA" id="ARBA00022679"/>
    </source>
</evidence>
<dbReference type="Pfam" id="PF08477">
    <property type="entry name" value="Roc"/>
    <property type="match status" value="1"/>
</dbReference>
<reference evidence="11 12" key="1">
    <citation type="submission" date="2019-03" db="EMBL/GenBank/DDBJ databases">
        <title>Deep-cultivation of Planctomycetes and their phenomic and genomic characterization uncovers novel biology.</title>
        <authorList>
            <person name="Wiegand S."/>
            <person name="Jogler M."/>
            <person name="Boedeker C."/>
            <person name="Pinto D."/>
            <person name="Vollmers J."/>
            <person name="Rivas-Marin E."/>
            <person name="Kohn T."/>
            <person name="Peeters S.H."/>
            <person name="Heuer A."/>
            <person name="Rast P."/>
            <person name="Oberbeckmann S."/>
            <person name="Bunk B."/>
            <person name="Jeske O."/>
            <person name="Meyerdierks A."/>
            <person name="Storesund J.E."/>
            <person name="Kallscheuer N."/>
            <person name="Luecker S."/>
            <person name="Lage O.M."/>
            <person name="Pohl T."/>
            <person name="Merkel B.J."/>
            <person name="Hornburger P."/>
            <person name="Mueller R.-W."/>
            <person name="Bruemmer F."/>
            <person name="Labrenz M."/>
            <person name="Spormann A.M."/>
            <person name="Op den Camp H."/>
            <person name="Overmann J."/>
            <person name="Amann R."/>
            <person name="Jetten M.S.M."/>
            <person name="Mascher T."/>
            <person name="Medema M.H."/>
            <person name="Devos D.P."/>
            <person name="Kaster A.-K."/>
            <person name="Ovreas L."/>
            <person name="Rohde M."/>
            <person name="Galperin M.Y."/>
            <person name="Jogler C."/>
        </authorList>
    </citation>
    <scope>NUCLEOTIDE SEQUENCE [LARGE SCALE GENOMIC DNA]</scope>
    <source>
        <strain evidence="11 12">V144</strain>
    </source>
</reference>
<dbReference type="Pfam" id="PF16095">
    <property type="entry name" value="COR-A"/>
    <property type="match status" value="1"/>
</dbReference>
<dbReference type="EC" id="2.7.11.1" evidence="1"/>
<dbReference type="AlphaFoldDB" id="A0A517VRA0"/>
<evidence type="ECO:0000313" key="12">
    <source>
        <dbReference type="Proteomes" id="UP000318704"/>
    </source>
</evidence>
<dbReference type="InterPro" id="IPR020859">
    <property type="entry name" value="ROC"/>
</dbReference>
<organism evidence="11 12">
    <name type="scientific">Gimesia aquarii</name>
    <dbReference type="NCBI Taxonomy" id="2527964"/>
    <lineage>
        <taxon>Bacteria</taxon>
        <taxon>Pseudomonadati</taxon>
        <taxon>Planctomycetota</taxon>
        <taxon>Planctomycetia</taxon>
        <taxon>Planctomycetales</taxon>
        <taxon>Planctomycetaceae</taxon>
        <taxon>Gimesia</taxon>
    </lineage>
</organism>
<evidence type="ECO:0000259" key="10">
    <source>
        <dbReference type="PROSITE" id="PS51424"/>
    </source>
</evidence>
<keyword evidence="7" id="KW-0342">GTP-binding</keyword>